<protein>
    <submittedName>
        <fullName evidence="4">Protein-disulfide isomerase</fullName>
    </submittedName>
</protein>
<organism evidence="4 5">
    <name type="scientific">Sphaerisporangium rubeum</name>
    <dbReference type="NCBI Taxonomy" id="321317"/>
    <lineage>
        <taxon>Bacteria</taxon>
        <taxon>Bacillati</taxon>
        <taxon>Actinomycetota</taxon>
        <taxon>Actinomycetes</taxon>
        <taxon>Streptosporangiales</taxon>
        <taxon>Streptosporangiaceae</taxon>
        <taxon>Sphaerisporangium</taxon>
    </lineage>
</organism>
<keyword evidence="2" id="KW-0472">Membrane</keyword>
<dbReference type="Pfam" id="PF13462">
    <property type="entry name" value="Thioredoxin_4"/>
    <property type="match status" value="1"/>
</dbReference>
<evidence type="ECO:0000256" key="2">
    <source>
        <dbReference type="SAM" id="Phobius"/>
    </source>
</evidence>
<evidence type="ECO:0000256" key="1">
    <source>
        <dbReference type="SAM" id="MobiDB-lite"/>
    </source>
</evidence>
<dbReference type="GO" id="GO:0016853">
    <property type="term" value="F:isomerase activity"/>
    <property type="evidence" value="ECO:0007669"/>
    <property type="project" value="UniProtKB-KW"/>
</dbReference>
<dbReference type="InterPro" id="IPR036249">
    <property type="entry name" value="Thioredoxin-like_sf"/>
</dbReference>
<dbReference type="RefSeq" id="WP_184978055.1">
    <property type="nucleotide sequence ID" value="NZ_BAAALO010000006.1"/>
</dbReference>
<dbReference type="EMBL" id="JACHIU010000001">
    <property type="protein sequence ID" value="MBB6470735.1"/>
    <property type="molecule type" value="Genomic_DNA"/>
</dbReference>
<comment type="caution">
    <text evidence="4">The sequence shown here is derived from an EMBL/GenBank/DDBJ whole genome shotgun (WGS) entry which is preliminary data.</text>
</comment>
<evidence type="ECO:0000313" key="4">
    <source>
        <dbReference type="EMBL" id="MBB6470735.1"/>
    </source>
</evidence>
<feature type="transmembrane region" description="Helical" evidence="2">
    <location>
        <begin position="34"/>
        <end position="56"/>
    </location>
</feature>
<accession>A0A7X0M3Z4</accession>
<evidence type="ECO:0000259" key="3">
    <source>
        <dbReference type="Pfam" id="PF13462"/>
    </source>
</evidence>
<keyword evidence="2" id="KW-1133">Transmembrane helix</keyword>
<reference evidence="4 5" key="1">
    <citation type="submission" date="2020-08" db="EMBL/GenBank/DDBJ databases">
        <title>Sequencing the genomes of 1000 actinobacteria strains.</title>
        <authorList>
            <person name="Klenk H.-P."/>
        </authorList>
    </citation>
    <scope>NUCLEOTIDE SEQUENCE [LARGE SCALE GENOMIC DNA]</scope>
    <source>
        <strain evidence="4 5">DSM 44936</strain>
    </source>
</reference>
<feature type="compositionally biased region" description="Basic and acidic residues" evidence="1">
    <location>
        <begin position="13"/>
        <end position="24"/>
    </location>
</feature>
<evidence type="ECO:0000313" key="5">
    <source>
        <dbReference type="Proteomes" id="UP000555564"/>
    </source>
</evidence>
<keyword evidence="2" id="KW-0812">Transmembrane</keyword>
<dbReference type="InterPro" id="IPR012336">
    <property type="entry name" value="Thioredoxin-like_fold"/>
</dbReference>
<feature type="region of interest" description="Disordered" evidence="1">
    <location>
        <begin position="1"/>
        <end position="24"/>
    </location>
</feature>
<proteinExistence type="predicted"/>
<feature type="domain" description="Thioredoxin-like fold" evidence="3">
    <location>
        <begin position="91"/>
        <end position="237"/>
    </location>
</feature>
<dbReference type="Proteomes" id="UP000555564">
    <property type="component" value="Unassembled WGS sequence"/>
</dbReference>
<keyword evidence="5" id="KW-1185">Reference proteome</keyword>
<dbReference type="CDD" id="cd02972">
    <property type="entry name" value="DsbA_family"/>
    <property type="match status" value="1"/>
</dbReference>
<sequence>MGSRVMSKASRQSARDRLREERIRQQQQDKRRRLLLIGLVVAVVIAVVAGGVVYSLNRAEPSRYAGELAPVTVDPAQVTATMAKPGVTTPVLDVYEDFQCPICKEFEHTSSGVIKEFAAQGKIKVVYHLLAFVNPEGSLRAAAASMCVPGDSWMRFHDAVFTKQPDERTALTVGDLKGFAGDAGITDSSVLSCMDSQQHAATVRQRTDATFKDGKVNGTPALFLDGRALSTGETLSADGLRQALTEATKG</sequence>
<name>A0A7X0M3Z4_9ACTN</name>
<dbReference type="AlphaFoldDB" id="A0A7X0M3Z4"/>
<dbReference type="Gene3D" id="3.40.30.10">
    <property type="entry name" value="Glutaredoxin"/>
    <property type="match status" value="1"/>
</dbReference>
<gene>
    <name evidence="4" type="ORF">BJ992_000166</name>
</gene>
<dbReference type="SUPFAM" id="SSF52833">
    <property type="entry name" value="Thioredoxin-like"/>
    <property type="match status" value="1"/>
</dbReference>
<keyword evidence="4" id="KW-0413">Isomerase</keyword>